<feature type="non-terminal residue" evidence="1">
    <location>
        <position position="1"/>
    </location>
</feature>
<sequence length="94" mass="10513">VAKSRNSALTKPLVQIAAKASGRKQSIKRTLLGLAYKCVELVNYDNLNSKIIEDNDQIINSEYDQIIDNDEGSEILENEVVEHDQIAEITLLDI</sequence>
<dbReference type="Proteomes" id="UP000789901">
    <property type="component" value="Unassembled WGS sequence"/>
</dbReference>
<reference evidence="1 2" key="1">
    <citation type="submission" date="2021-06" db="EMBL/GenBank/DDBJ databases">
        <authorList>
            <person name="Kallberg Y."/>
            <person name="Tangrot J."/>
            <person name="Rosling A."/>
        </authorList>
    </citation>
    <scope>NUCLEOTIDE SEQUENCE [LARGE SCALE GENOMIC DNA]</scope>
    <source>
        <strain evidence="1 2">120-4 pot B 10/14</strain>
    </source>
</reference>
<accession>A0ABN7WRM0</accession>
<keyword evidence="2" id="KW-1185">Reference proteome</keyword>
<organism evidence="1 2">
    <name type="scientific">Gigaspora margarita</name>
    <dbReference type="NCBI Taxonomy" id="4874"/>
    <lineage>
        <taxon>Eukaryota</taxon>
        <taxon>Fungi</taxon>
        <taxon>Fungi incertae sedis</taxon>
        <taxon>Mucoromycota</taxon>
        <taxon>Glomeromycotina</taxon>
        <taxon>Glomeromycetes</taxon>
        <taxon>Diversisporales</taxon>
        <taxon>Gigasporaceae</taxon>
        <taxon>Gigaspora</taxon>
    </lineage>
</organism>
<gene>
    <name evidence="1" type="ORF">GMARGA_LOCUS33827</name>
</gene>
<comment type="caution">
    <text evidence="1">The sequence shown here is derived from an EMBL/GenBank/DDBJ whole genome shotgun (WGS) entry which is preliminary data.</text>
</comment>
<evidence type="ECO:0000313" key="1">
    <source>
        <dbReference type="EMBL" id="CAG8838145.1"/>
    </source>
</evidence>
<evidence type="ECO:0000313" key="2">
    <source>
        <dbReference type="Proteomes" id="UP000789901"/>
    </source>
</evidence>
<proteinExistence type="predicted"/>
<name>A0ABN7WRM0_GIGMA</name>
<dbReference type="EMBL" id="CAJVQB010057425">
    <property type="protein sequence ID" value="CAG8838145.1"/>
    <property type="molecule type" value="Genomic_DNA"/>
</dbReference>
<protein>
    <submittedName>
        <fullName evidence="1">19134_t:CDS:1</fullName>
    </submittedName>
</protein>